<sequence length="255" mass="28300">MTTSEGHVKWVCRHHYRANYQEKYTQKLRDVVELARGEFDEQLGRIEIVLTSRFAAAEFYHAVSKAKGVLELIMDLNWECTRSDLEELGDALKISTVSILRLDIRRFRTSLGSKLLSTSTQYDVLFRLTEFPCMRTIHIVLSQEFIKLFNLQTTKPTPLCKLSFELIAGSIGGKAIGRLAEALKTNSTLITLNLEGNSIGDDGAKALSEALKTNSTLTTLDLGSNSIRDDGAKALAEALKTNSTLTTLKLQGNSI</sequence>
<dbReference type="Pfam" id="PF13516">
    <property type="entry name" value="LRR_6"/>
    <property type="match status" value="2"/>
</dbReference>
<evidence type="ECO:0008006" key="3">
    <source>
        <dbReference type="Google" id="ProtNLM"/>
    </source>
</evidence>
<name>A0A9P6QPI8_9FUNG</name>
<evidence type="ECO:0000313" key="1">
    <source>
        <dbReference type="EMBL" id="KAG0275391.1"/>
    </source>
</evidence>
<comment type="caution">
    <text evidence="1">The sequence shown here is derived from an EMBL/GenBank/DDBJ whole genome shotgun (WGS) entry which is preliminary data.</text>
</comment>
<organism evidence="1 2">
    <name type="scientific">Linnemannia gamsii</name>
    <dbReference type="NCBI Taxonomy" id="64522"/>
    <lineage>
        <taxon>Eukaryota</taxon>
        <taxon>Fungi</taxon>
        <taxon>Fungi incertae sedis</taxon>
        <taxon>Mucoromycota</taxon>
        <taxon>Mortierellomycotina</taxon>
        <taxon>Mortierellomycetes</taxon>
        <taxon>Mortierellales</taxon>
        <taxon>Mortierellaceae</taxon>
        <taxon>Linnemannia</taxon>
    </lineage>
</organism>
<dbReference type="Gene3D" id="3.80.10.10">
    <property type="entry name" value="Ribonuclease Inhibitor"/>
    <property type="match status" value="1"/>
</dbReference>
<dbReference type="AlphaFoldDB" id="A0A9P6QPI8"/>
<keyword evidence="2" id="KW-1185">Reference proteome</keyword>
<feature type="non-terminal residue" evidence="1">
    <location>
        <position position="255"/>
    </location>
</feature>
<dbReference type="PANTHER" id="PTHR24114:SF2">
    <property type="entry name" value="F-BOX DOMAIN-CONTAINING PROTEIN-RELATED"/>
    <property type="match status" value="1"/>
</dbReference>
<gene>
    <name evidence="1" type="ORF">BGZ97_010305</name>
</gene>
<dbReference type="SUPFAM" id="SSF52047">
    <property type="entry name" value="RNI-like"/>
    <property type="match status" value="1"/>
</dbReference>
<protein>
    <recommendedName>
        <fullName evidence="3">RNI-like protein</fullName>
    </recommendedName>
</protein>
<dbReference type="OrthoDB" id="120976at2759"/>
<dbReference type="PANTHER" id="PTHR24114">
    <property type="entry name" value="LEUCINE RICH REPEAT FAMILY PROTEIN"/>
    <property type="match status" value="1"/>
</dbReference>
<dbReference type="EMBL" id="JAAAIN010005255">
    <property type="protein sequence ID" value="KAG0275391.1"/>
    <property type="molecule type" value="Genomic_DNA"/>
</dbReference>
<dbReference type="InterPro" id="IPR001611">
    <property type="entry name" value="Leu-rich_rpt"/>
</dbReference>
<dbReference type="Proteomes" id="UP000823405">
    <property type="component" value="Unassembled WGS sequence"/>
</dbReference>
<dbReference type="SMART" id="SM00368">
    <property type="entry name" value="LRR_RI"/>
    <property type="match status" value="2"/>
</dbReference>
<reference evidence="1" key="1">
    <citation type="journal article" date="2020" name="Fungal Divers.">
        <title>Resolving the Mortierellaceae phylogeny through synthesis of multi-gene phylogenetics and phylogenomics.</title>
        <authorList>
            <person name="Vandepol N."/>
            <person name="Liber J."/>
            <person name="Desiro A."/>
            <person name="Na H."/>
            <person name="Kennedy M."/>
            <person name="Barry K."/>
            <person name="Grigoriev I.V."/>
            <person name="Miller A.N."/>
            <person name="O'Donnell K."/>
            <person name="Stajich J.E."/>
            <person name="Bonito G."/>
        </authorList>
    </citation>
    <scope>NUCLEOTIDE SEQUENCE</scope>
    <source>
        <strain evidence="1">NVP60</strain>
    </source>
</reference>
<dbReference type="InterPro" id="IPR032675">
    <property type="entry name" value="LRR_dom_sf"/>
</dbReference>
<evidence type="ECO:0000313" key="2">
    <source>
        <dbReference type="Proteomes" id="UP000823405"/>
    </source>
</evidence>
<proteinExistence type="predicted"/>
<dbReference type="InterPro" id="IPR052394">
    <property type="entry name" value="LRR-containing"/>
</dbReference>
<accession>A0A9P6QPI8</accession>